<dbReference type="SMART" id="SM00869">
    <property type="entry name" value="Autotransporter"/>
    <property type="match status" value="1"/>
</dbReference>
<dbReference type="SUPFAM" id="SSF103515">
    <property type="entry name" value="Autotransporter"/>
    <property type="match status" value="1"/>
</dbReference>
<protein>
    <submittedName>
        <fullName evidence="3">Autotransporter outer membrane beta-barrel domain-containing protein</fullName>
    </submittedName>
</protein>
<evidence type="ECO:0000313" key="3">
    <source>
        <dbReference type="EMBL" id="MCO5780789.1"/>
    </source>
</evidence>
<feature type="domain" description="Autotransporter" evidence="2">
    <location>
        <begin position="993"/>
        <end position="1281"/>
    </location>
</feature>
<evidence type="ECO:0000313" key="4">
    <source>
        <dbReference type="Proteomes" id="UP001139290"/>
    </source>
</evidence>
<organism evidence="3 4">
    <name type="scientific">Citrobacter meridianamericanus</name>
    <dbReference type="NCBI Taxonomy" id="2894201"/>
    <lineage>
        <taxon>Bacteria</taxon>
        <taxon>Pseudomonadati</taxon>
        <taxon>Pseudomonadota</taxon>
        <taxon>Gammaproteobacteria</taxon>
        <taxon>Enterobacterales</taxon>
        <taxon>Enterobacteriaceae</taxon>
        <taxon>Citrobacter</taxon>
    </lineage>
</organism>
<dbReference type="EMBL" id="JAJJVQ010000002">
    <property type="protein sequence ID" value="MCO5780789.1"/>
    <property type="molecule type" value="Genomic_DNA"/>
</dbReference>
<evidence type="ECO:0000256" key="1">
    <source>
        <dbReference type="SAM" id="SignalP"/>
    </source>
</evidence>
<proteinExistence type="predicted"/>
<sequence length="1281" mass="133028">MSQKSVSFSKKILVVSILLAISGTATASDEGSGMVSGLNWSLLEPNVGSGTPAVPGIYAWNFSNTQEEASLDSASNKGNIYFNPPHNDLLSRTVNVTDLDLSGYYINFSKTDLVGNQSTLNLTKATVDFIESGGSGTDTNIAINLKDAQLNGAQMDTNYDNALKNGVAKNKNWVANQNGDGGYGIYVDLGDTGDVIVDIDNSQLGSETWKAGIFTGGSDSVNITASESNIFGSVQAGYSEDVNIELTKQTTLTGNIVTGKGTSIVSINDNSKVLGDINVSKSNQAQVSLGDNVATSNVNKITGNKTNSTLELGQEVTELDGSKFVDFTVLNVLGKSTILNGLNDTNVGSALNLTGNHIIADVNITGNGALTVAGNSTLQADNISLSSDASLTIDNGTLQTSSAQIFTDGLGSNGLNTSATGLNTTGQQVSFNDGTLALSDALFNLDYVKSVNGLVDNAKLIMLGNVVSADGTGPAGSVDFDTVGAVGENTVLAGVTVESTKSDIVIGGEKNSEDQDGSSNSVGVKNLVLAASESNTASVTVKGNKTLTLTGDVAGKDNTSLVSAGEDASVSVNVKEGTLQLGHASLSGATGSLNATVNLDNGNLQVAGGKYSVSGEILANKNSAITIADSAALQASKIDMKDANMQVNGVLQTAALNADSGTTINVGTTADQGAAGHLLAQNVSLNGASLFLDPQWQTNSTISQASKAALQFIDDKIDGKLTAGQNALLILGEATTEWAETQFAKTGLQWSADGITAALAINAPQLLDKDHGSLVVDGSQTSAPSANANTATFADNSLLMVNGKTIAGGQYALTAENGTLNVSDSASLYIADAKASQTYYIVDGFNGGSPGPIDDSTQTGVSEKGWNGENLLTNRLLSATRHWDVDSGQLQVTTEAKSSADALPGVALTQTLDTMMSQGINDTQSQSAGVRFLSRAIDNPYVSTQDIVKTINSAAQLAVAGGVQNTTLSTGLSATKAINDRNSVLNSKLQPDAGAEGLNFWASTLYGHDSNSGFKTGALETGNNVNYFGLMIGADITHQTSLGNLRSGLAFHSGTGKSSSKGDLQYTKNDVDFWGATFYENWTNNNFSVTVDLGLSRNSNDVEQNLPAWVDMGSKLKADIDSEMLTAGITGEYLYNLSSIDIVPHAGVRYVQLKTERFDTTTQSGEKLFDTAEQKQNLWQFPVGVRLSTTYSLDSGWAVSPQADLSVIPVTGDTNAKTHIRTYGINASDTLSSTIVDDTSFSGQLGVKAQKGNVSFGINYNLDASEHQTGQGAMAVFNYNF</sequence>
<feature type="chain" id="PRO_5045446070" evidence="1">
    <location>
        <begin position="28"/>
        <end position="1281"/>
    </location>
</feature>
<dbReference type="Gene3D" id="2.40.128.130">
    <property type="entry name" value="Autotransporter beta-domain"/>
    <property type="match status" value="1"/>
</dbReference>
<gene>
    <name evidence="3" type="ORF">LOD26_05495</name>
</gene>
<dbReference type="RefSeq" id="WP_252837935.1">
    <property type="nucleotide sequence ID" value="NZ_JAJJVQ010000002.1"/>
</dbReference>
<reference evidence="3" key="1">
    <citation type="submission" date="2021-11" db="EMBL/GenBank/DDBJ databases">
        <title>Citrobacter meridianamericanus sp. nov. isolated from soil.</title>
        <authorList>
            <person name="Furlan J.P.R."/>
            <person name="Stehling E.G."/>
        </authorList>
    </citation>
    <scope>NUCLEOTIDE SEQUENCE</scope>
    <source>
        <strain evidence="3">BR102</strain>
    </source>
</reference>
<dbReference type="InterPro" id="IPR005546">
    <property type="entry name" value="Autotransporte_beta"/>
</dbReference>
<dbReference type="InterPro" id="IPR006315">
    <property type="entry name" value="OM_autotransptr_brl_dom"/>
</dbReference>
<keyword evidence="1" id="KW-0732">Signal</keyword>
<dbReference type="InterPro" id="IPR036709">
    <property type="entry name" value="Autotransporte_beta_dom_sf"/>
</dbReference>
<name>A0ABT1B4I8_9ENTR</name>
<feature type="signal peptide" evidence="1">
    <location>
        <begin position="1"/>
        <end position="27"/>
    </location>
</feature>
<keyword evidence="4" id="KW-1185">Reference proteome</keyword>
<dbReference type="Proteomes" id="UP001139290">
    <property type="component" value="Unassembled WGS sequence"/>
</dbReference>
<evidence type="ECO:0000259" key="2">
    <source>
        <dbReference type="PROSITE" id="PS51208"/>
    </source>
</evidence>
<dbReference type="PROSITE" id="PS51208">
    <property type="entry name" value="AUTOTRANSPORTER"/>
    <property type="match status" value="1"/>
</dbReference>
<comment type="caution">
    <text evidence="3">The sequence shown here is derived from an EMBL/GenBank/DDBJ whole genome shotgun (WGS) entry which is preliminary data.</text>
</comment>
<accession>A0ABT1B4I8</accession>
<dbReference type="NCBIfam" id="TIGR01414">
    <property type="entry name" value="autotrans_barl"/>
    <property type="match status" value="1"/>
</dbReference>